<evidence type="ECO:0000256" key="4">
    <source>
        <dbReference type="ARBA" id="ARBA00022452"/>
    </source>
</evidence>
<evidence type="ECO:0000256" key="10">
    <source>
        <dbReference type="ARBA" id="ARBA00023237"/>
    </source>
</evidence>
<feature type="chain" id="PRO_5045520519" evidence="11">
    <location>
        <begin position="34"/>
        <end position="395"/>
    </location>
</feature>
<keyword evidence="3" id="KW-0813">Transport</keyword>
<dbReference type="InterPro" id="IPR050298">
    <property type="entry name" value="Gram-neg_bact_OMP"/>
</dbReference>
<keyword evidence="10" id="KW-0998">Cell outer membrane</keyword>
<proteinExistence type="predicted"/>
<dbReference type="PANTHER" id="PTHR34501">
    <property type="entry name" value="PROTEIN YDDL-RELATED"/>
    <property type="match status" value="1"/>
</dbReference>
<comment type="caution">
    <text evidence="13">The sequence shown here is derived from an EMBL/GenBank/DDBJ whole genome shotgun (WGS) entry which is preliminary data.</text>
</comment>
<keyword evidence="4" id="KW-1134">Transmembrane beta strand</keyword>
<gene>
    <name evidence="13" type="ORF">F6X42_28035</name>
</gene>
<dbReference type="InterPro" id="IPR033900">
    <property type="entry name" value="Gram_neg_porin_domain"/>
</dbReference>
<feature type="domain" description="Porin" evidence="12">
    <location>
        <begin position="20"/>
        <end position="355"/>
    </location>
</feature>
<dbReference type="PRINTS" id="PR00184">
    <property type="entry name" value="NEISSPPORIN"/>
</dbReference>
<evidence type="ECO:0000256" key="6">
    <source>
        <dbReference type="ARBA" id="ARBA00022729"/>
    </source>
</evidence>
<organism evidence="13 14">
    <name type="scientific">Paraburkholderia podalyriae</name>
    <dbReference type="NCBI Taxonomy" id="1938811"/>
    <lineage>
        <taxon>Bacteria</taxon>
        <taxon>Pseudomonadati</taxon>
        <taxon>Pseudomonadota</taxon>
        <taxon>Betaproteobacteria</taxon>
        <taxon>Burkholderiales</taxon>
        <taxon>Burkholderiaceae</taxon>
        <taxon>Paraburkholderia</taxon>
    </lineage>
</organism>
<dbReference type="EMBL" id="VZQQ01000030">
    <property type="protein sequence ID" value="MBC8750296.1"/>
    <property type="molecule type" value="Genomic_DNA"/>
</dbReference>
<evidence type="ECO:0000256" key="8">
    <source>
        <dbReference type="ARBA" id="ARBA00023114"/>
    </source>
</evidence>
<dbReference type="SUPFAM" id="SSF56935">
    <property type="entry name" value="Porins"/>
    <property type="match status" value="1"/>
</dbReference>
<evidence type="ECO:0000256" key="9">
    <source>
        <dbReference type="ARBA" id="ARBA00023136"/>
    </source>
</evidence>
<sequence>MFFIRLGIFTMKNCFLMVASALAVGCTSQVVMAQSSVTLYGLIEDGIDFVNNSAGKQVYAMRDGTYTGVYGSRWGLLGREDLGGDLAAIFRLEGGFNVHNGTLGQGGREFGRQAYVGVTSGTYGTLLAGRQYDSMVDFLQFSTTGSVLGSYASHATDIDNLSNSYRIDNALKYTSPTVYGLRGSVLMSLTGPGTAAGPRQVPVWSLGGDYSGHGLRFGIAYFHADHPADMFSDGAHYMANTVGAAIGAAGPWSYIGHPDHVDMGGLGATYTWGPVTIAGAYSKARYAHANGTTDNVTFDDYDASVRYMLSSALKLIAGYLYTHGQIGYLGESARYNRIALGANYALSKRTEFYGGIFGQQSGGVAKGASLYQGAGASQSTTDRQVGARIAMITRF</sequence>
<keyword evidence="14" id="KW-1185">Reference proteome</keyword>
<dbReference type="PANTHER" id="PTHR34501:SF9">
    <property type="entry name" value="MAJOR OUTER MEMBRANE PROTEIN P.IA"/>
    <property type="match status" value="1"/>
</dbReference>
<keyword evidence="5" id="KW-0812">Transmembrane</keyword>
<dbReference type="CDD" id="cd00342">
    <property type="entry name" value="gram_neg_porins"/>
    <property type="match status" value="1"/>
</dbReference>
<evidence type="ECO:0000256" key="3">
    <source>
        <dbReference type="ARBA" id="ARBA00022448"/>
    </source>
</evidence>
<evidence type="ECO:0000256" key="2">
    <source>
        <dbReference type="ARBA" id="ARBA00011233"/>
    </source>
</evidence>
<dbReference type="PROSITE" id="PS51257">
    <property type="entry name" value="PROKAR_LIPOPROTEIN"/>
    <property type="match status" value="1"/>
</dbReference>
<keyword evidence="8" id="KW-0626">Porin</keyword>
<evidence type="ECO:0000256" key="11">
    <source>
        <dbReference type="SAM" id="SignalP"/>
    </source>
</evidence>
<keyword evidence="9" id="KW-0472">Membrane</keyword>
<reference evidence="13 14" key="1">
    <citation type="submission" date="2019-09" db="EMBL/GenBank/DDBJ databases">
        <title>Paraburkholderia podalyriae sp. nov., A South African Podalyria-associated rhizobium.</title>
        <authorList>
            <person name="Mavima L."/>
            <person name="Beukes C.W."/>
            <person name="Palmer M."/>
            <person name="De Meyer S.E."/>
            <person name="James E.K."/>
            <person name="Maluk M."/>
            <person name="Avontuur J.R."/>
            <person name="Chan W.Y."/>
            <person name="Venter S.N."/>
            <person name="Steenkamp E.T."/>
        </authorList>
    </citation>
    <scope>NUCLEOTIDE SEQUENCE [LARGE SCALE GENOMIC DNA]</scope>
    <source>
        <strain evidence="13 14">WC7.3b</strain>
    </source>
</reference>
<evidence type="ECO:0000256" key="5">
    <source>
        <dbReference type="ARBA" id="ARBA00022692"/>
    </source>
</evidence>
<dbReference type="Proteomes" id="UP000736373">
    <property type="component" value="Unassembled WGS sequence"/>
</dbReference>
<feature type="signal peptide" evidence="11">
    <location>
        <begin position="1"/>
        <end position="33"/>
    </location>
</feature>
<dbReference type="InterPro" id="IPR023614">
    <property type="entry name" value="Porin_dom_sf"/>
</dbReference>
<protein>
    <submittedName>
        <fullName evidence="13">Porin</fullName>
    </submittedName>
</protein>
<evidence type="ECO:0000256" key="1">
    <source>
        <dbReference type="ARBA" id="ARBA00004571"/>
    </source>
</evidence>
<name>A0ABR7PVI6_9BURK</name>
<comment type="subcellular location">
    <subcellularLocation>
        <location evidence="1">Cell outer membrane</location>
        <topology evidence="1">Multi-pass membrane protein</topology>
    </subcellularLocation>
</comment>
<comment type="subunit">
    <text evidence="2">Homotrimer.</text>
</comment>
<dbReference type="Pfam" id="PF13609">
    <property type="entry name" value="Porin_4"/>
    <property type="match status" value="1"/>
</dbReference>
<evidence type="ECO:0000313" key="14">
    <source>
        <dbReference type="Proteomes" id="UP000736373"/>
    </source>
</evidence>
<keyword evidence="6 11" id="KW-0732">Signal</keyword>
<dbReference type="InterPro" id="IPR002299">
    <property type="entry name" value="Porin_Neis"/>
</dbReference>
<evidence type="ECO:0000313" key="13">
    <source>
        <dbReference type="EMBL" id="MBC8750296.1"/>
    </source>
</evidence>
<accession>A0ABR7PVI6</accession>
<keyword evidence="7" id="KW-0406">Ion transport</keyword>
<dbReference type="Gene3D" id="2.40.160.10">
    <property type="entry name" value="Porin"/>
    <property type="match status" value="1"/>
</dbReference>
<evidence type="ECO:0000259" key="12">
    <source>
        <dbReference type="Pfam" id="PF13609"/>
    </source>
</evidence>
<evidence type="ECO:0000256" key="7">
    <source>
        <dbReference type="ARBA" id="ARBA00023065"/>
    </source>
</evidence>